<feature type="domain" description="Putative zinc-finger" evidence="1">
    <location>
        <begin position="3"/>
        <end position="37"/>
    </location>
</feature>
<dbReference type="EMBL" id="JBHSPH010000002">
    <property type="protein sequence ID" value="MFC5862755.1"/>
    <property type="molecule type" value="Genomic_DNA"/>
</dbReference>
<dbReference type="Pfam" id="PF13490">
    <property type="entry name" value="zf-HC2"/>
    <property type="match status" value="1"/>
</dbReference>
<reference evidence="3" key="1">
    <citation type="journal article" date="2019" name="Int. J. Syst. Evol. Microbiol.">
        <title>The Global Catalogue of Microorganisms (GCM) 10K type strain sequencing project: providing services to taxonomists for standard genome sequencing and annotation.</title>
        <authorList>
            <consortium name="The Broad Institute Genomics Platform"/>
            <consortium name="The Broad Institute Genome Sequencing Center for Infectious Disease"/>
            <person name="Wu L."/>
            <person name="Ma J."/>
        </authorList>
    </citation>
    <scope>NUCLEOTIDE SEQUENCE [LARGE SCALE GENOMIC DNA]</scope>
    <source>
        <strain evidence="3">JCM 4087</strain>
    </source>
</reference>
<dbReference type="InterPro" id="IPR041916">
    <property type="entry name" value="Anti_sigma_zinc_sf"/>
</dbReference>
<dbReference type="InterPro" id="IPR016024">
    <property type="entry name" value="ARM-type_fold"/>
</dbReference>
<dbReference type="Gene3D" id="1.25.10.10">
    <property type="entry name" value="Leucine-rich Repeat Variant"/>
    <property type="match status" value="1"/>
</dbReference>
<accession>A0ABW1EFH1</accession>
<protein>
    <submittedName>
        <fullName evidence="2">HEAT repeat domain-containing protein</fullName>
    </submittedName>
</protein>
<dbReference type="Pfam" id="PF13646">
    <property type="entry name" value="HEAT_2"/>
    <property type="match status" value="1"/>
</dbReference>
<dbReference type="RefSeq" id="WP_263336587.1">
    <property type="nucleotide sequence ID" value="NZ_JAGSYH010000003.1"/>
</dbReference>
<dbReference type="SUPFAM" id="SSF48371">
    <property type="entry name" value="ARM repeat"/>
    <property type="match status" value="1"/>
</dbReference>
<dbReference type="Gene3D" id="1.10.10.1320">
    <property type="entry name" value="Anti-sigma factor, zinc-finger domain"/>
    <property type="match status" value="1"/>
</dbReference>
<organism evidence="2 3">
    <name type="scientific">Acidicapsa dinghuensis</name>
    <dbReference type="NCBI Taxonomy" id="2218256"/>
    <lineage>
        <taxon>Bacteria</taxon>
        <taxon>Pseudomonadati</taxon>
        <taxon>Acidobacteriota</taxon>
        <taxon>Terriglobia</taxon>
        <taxon>Terriglobales</taxon>
        <taxon>Acidobacteriaceae</taxon>
        <taxon>Acidicapsa</taxon>
    </lineage>
</organism>
<proteinExistence type="predicted"/>
<sequence>MNCNESHERVVLAAYGELPDDEAHALALHLAGCTECREEQEQLLALKTLAAAYLVPELDPNLMARSRTRLEEALDAIPPKRWYDRVGDWMTRTATGLQAAPVAAGLLLVAGAGLGSLGGYEFAARHMVAAQNPDDSTFKPVSISVEPKMRPISPGEVANVSGIVREPNSDLVQVTFNQVQPRQIKGSLDDPQIRQLLMVASQNGANPAVRDNSVELLADECRAGHDCNDTGTQGTGIREALMVALRYDRSSAVRAKALEGLQPYIADDMQVRDAVLETLLNDPDAKVRSAAISMLEPVEADTSVRQVLSTVALSDQNSSIRNASRLVLRRVSEIQ</sequence>
<keyword evidence="3" id="KW-1185">Reference proteome</keyword>
<evidence type="ECO:0000313" key="2">
    <source>
        <dbReference type="EMBL" id="MFC5862755.1"/>
    </source>
</evidence>
<dbReference type="InterPro" id="IPR027383">
    <property type="entry name" value="Znf_put"/>
</dbReference>
<evidence type="ECO:0000259" key="1">
    <source>
        <dbReference type="Pfam" id="PF13490"/>
    </source>
</evidence>
<evidence type="ECO:0000313" key="3">
    <source>
        <dbReference type="Proteomes" id="UP001596091"/>
    </source>
</evidence>
<name>A0ABW1EFH1_9BACT</name>
<dbReference type="InterPro" id="IPR011989">
    <property type="entry name" value="ARM-like"/>
</dbReference>
<dbReference type="Proteomes" id="UP001596091">
    <property type="component" value="Unassembled WGS sequence"/>
</dbReference>
<comment type="caution">
    <text evidence="2">The sequence shown here is derived from an EMBL/GenBank/DDBJ whole genome shotgun (WGS) entry which is preliminary data.</text>
</comment>
<gene>
    <name evidence="2" type="ORF">ACFPT7_10675</name>
</gene>